<keyword evidence="2" id="KW-0964">Secreted</keyword>
<dbReference type="EMBL" id="QZJZ01000035">
    <property type="protein sequence ID" value="RJP60078.1"/>
    <property type="molecule type" value="Genomic_DNA"/>
</dbReference>
<evidence type="ECO:0000256" key="2">
    <source>
        <dbReference type="ARBA" id="ARBA00022525"/>
    </source>
</evidence>
<protein>
    <submittedName>
        <fullName evidence="7">DNRLRE domain-containing protein</fullName>
    </submittedName>
</protein>
<proteinExistence type="predicted"/>
<dbReference type="InterPro" id="IPR055372">
    <property type="entry name" value="CBM96"/>
</dbReference>
<dbReference type="GO" id="GO:0005576">
    <property type="term" value="C:extracellular region"/>
    <property type="evidence" value="ECO:0007669"/>
    <property type="project" value="UniProtKB-SubCell"/>
</dbReference>
<feature type="chain" id="PRO_5017348462" evidence="5">
    <location>
        <begin position="20"/>
        <end position="227"/>
    </location>
</feature>
<reference evidence="7 8" key="1">
    <citation type="journal article" date="2017" name="ISME J.">
        <title>Energy and carbon metabolisms in a deep terrestrial subsurface fluid microbial community.</title>
        <authorList>
            <person name="Momper L."/>
            <person name="Jungbluth S.P."/>
            <person name="Lee M.D."/>
            <person name="Amend J.P."/>
        </authorList>
    </citation>
    <scope>NUCLEOTIDE SEQUENCE [LARGE SCALE GENOMIC DNA]</scope>
    <source>
        <strain evidence="7">SURF_26</strain>
    </source>
</reference>
<sequence length="227" mass="24979">MNKLFLILVCMTITPGAFAASVTLQPGVTDGIDTYVHSNHPAQPYGGNSNFYIVNSTSAGYMSRMLLTFGLPSNIINAAIQSATLTMYTYNCDTGSDASALIYLNRVTSSWDEMTVSWNTQPAFDTAYQKSISVNDGQTGWLSFSITDIVQFWASNPAQNYGVVLEAEQLPYNFQMFYSSENTSYPLLRPMLTIEYEPAAQPAVPELASLFLLSFAGIGLLFRKMRG</sequence>
<keyword evidence="4" id="KW-0812">Transmembrane</keyword>
<comment type="caution">
    <text evidence="7">The sequence shown here is derived from an EMBL/GenBank/DDBJ whole genome shotgun (WGS) entry which is preliminary data.</text>
</comment>
<dbReference type="Pfam" id="PF24517">
    <property type="entry name" value="CBM96"/>
    <property type="match status" value="1"/>
</dbReference>
<evidence type="ECO:0000313" key="7">
    <source>
        <dbReference type="EMBL" id="RJP60078.1"/>
    </source>
</evidence>
<organism evidence="7 8">
    <name type="scientific">Candidatus Auribacter fodinae</name>
    <dbReference type="NCBI Taxonomy" id="2093366"/>
    <lineage>
        <taxon>Bacteria</taxon>
        <taxon>Pseudomonadati</taxon>
        <taxon>Candidatus Auribacterota</taxon>
        <taxon>Candidatus Auribacteria</taxon>
        <taxon>Candidatus Auribacterales</taxon>
        <taxon>Candidatus Auribacteraceae</taxon>
        <taxon>Candidatus Auribacter</taxon>
    </lineage>
</organism>
<evidence type="ECO:0000256" key="1">
    <source>
        <dbReference type="ARBA" id="ARBA00004613"/>
    </source>
</evidence>
<evidence type="ECO:0000256" key="4">
    <source>
        <dbReference type="SAM" id="Phobius"/>
    </source>
</evidence>
<dbReference type="AlphaFoldDB" id="A0A3A4RCM4"/>
<evidence type="ECO:0000256" key="3">
    <source>
        <dbReference type="ARBA" id="ARBA00022729"/>
    </source>
</evidence>
<keyword evidence="3 5" id="KW-0732">Signal</keyword>
<dbReference type="Proteomes" id="UP000266426">
    <property type="component" value="Unassembled WGS sequence"/>
</dbReference>
<feature type="transmembrane region" description="Helical" evidence="4">
    <location>
        <begin position="203"/>
        <end position="222"/>
    </location>
</feature>
<accession>A0A3A4RCM4</accession>
<evidence type="ECO:0000259" key="6">
    <source>
        <dbReference type="Pfam" id="PF24517"/>
    </source>
</evidence>
<evidence type="ECO:0000256" key="5">
    <source>
        <dbReference type="SAM" id="SignalP"/>
    </source>
</evidence>
<keyword evidence="4" id="KW-0472">Membrane</keyword>
<feature type="domain" description="Carbohydrate-binding module family 96" evidence="6">
    <location>
        <begin position="32"/>
        <end position="186"/>
    </location>
</feature>
<comment type="subcellular location">
    <subcellularLocation>
        <location evidence="1">Secreted</location>
    </subcellularLocation>
</comment>
<dbReference type="NCBIfam" id="NF033679">
    <property type="entry name" value="DNRLRE_dom"/>
    <property type="match status" value="1"/>
</dbReference>
<gene>
    <name evidence="7" type="ORF">C4541_04735</name>
</gene>
<keyword evidence="4" id="KW-1133">Transmembrane helix</keyword>
<feature type="signal peptide" evidence="5">
    <location>
        <begin position="1"/>
        <end position="19"/>
    </location>
</feature>
<evidence type="ECO:0000313" key="8">
    <source>
        <dbReference type="Proteomes" id="UP000266426"/>
    </source>
</evidence>
<name>A0A3A4RCM4_9BACT</name>
<dbReference type="Gene3D" id="2.60.120.970">
    <property type="match status" value="1"/>
</dbReference>